<protein>
    <submittedName>
        <fullName evidence="1">Uncharacterized phage protein</fullName>
    </submittedName>
</protein>
<accession>A0A090I9S4</accession>
<dbReference type="STRING" id="80852.AWOD_II_0467"/>
<name>A0A090I9S4_9GAMM</name>
<dbReference type="EMBL" id="LN554847">
    <property type="protein sequence ID" value="CED57112.1"/>
    <property type="molecule type" value="Genomic_DNA"/>
</dbReference>
<dbReference type="PATRIC" id="fig|80852.17.peg.3233"/>
<dbReference type="HOGENOM" id="CLU_2581937_0_0_6"/>
<evidence type="ECO:0000313" key="1">
    <source>
        <dbReference type="EMBL" id="CED57112.1"/>
    </source>
</evidence>
<proteinExistence type="predicted"/>
<sequence length="80" mass="8533">MSKSTKPKDPNSWVSLTSWPNPPTVMVLYSSLPAAPIMAARYSGPSVSHSLALSHSSILLSFGSLSSGLTNFVFIFTNCN</sequence>
<keyword evidence="2" id="KW-1185">Reference proteome</keyword>
<dbReference type="AlphaFoldDB" id="A0A090I9S4"/>
<dbReference type="KEGG" id="awd:AWOD_II_0467"/>
<reference evidence="2" key="1">
    <citation type="submission" date="2014-09" db="EMBL/GenBank/DDBJ databases">
        <authorList>
            <person name="Hjerde E."/>
        </authorList>
    </citation>
    <scope>NUCLEOTIDE SEQUENCE [LARGE SCALE GENOMIC DNA]</scope>
    <source>
        <strain evidence="2">06/09/139</strain>
    </source>
</reference>
<organism evidence="1 2">
    <name type="scientific">Aliivibrio wodanis</name>
    <dbReference type="NCBI Taxonomy" id="80852"/>
    <lineage>
        <taxon>Bacteria</taxon>
        <taxon>Pseudomonadati</taxon>
        <taxon>Pseudomonadota</taxon>
        <taxon>Gammaproteobacteria</taxon>
        <taxon>Vibrionales</taxon>
        <taxon>Vibrionaceae</taxon>
        <taxon>Aliivibrio</taxon>
    </lineage>
</organism>
<gene>
    <name evidence="1" type="ORF">AWOD_II_0467</name>
</gene>
<dbReference type="Proteomes" id="UP000032427">
    <property type="component" value="Chromosome 2"/>
</dbReference>
<evidence type="ECO:0000313" key="2">
    <source>
        <dbReference type="Proteomes" id="UP000032427"/>
    </source>
</evidence>